<dbReference type="CDD" id="cd09279">
    <property type="entry name" value="RNase_HI_like"/>
    <property type="match status" value="1"/>
</dbReference>
<feature type="domain" description="RNase H type-1" evidence="1">
    <location>
        <begin position="1"/>
        <end position="115"/>
    </location>
</feature>
<dbReference type="PANTHER" id="PTHR48475">
    <property type="entry name" value="RIBONUCLEASE H"/>
    <property type="match status" value="1"/>
</dbReference>
<proteinExistence type="predicted"/>
<dbReference type="SUPFAM" id="SSF53098">
    <property type="entry name" value="Ribonuclease H-like"/>
    <property type="match status" value="1"/>
</dbReference>
<dbReference type="Gene3D" id="3.30.420.10">
    <property type="entry name" value="Ribonuclease H-like superfamily/Ribonuclease H"/>
    <property type="match status" value="1"/>
</dbReference>
<organism evidence="2 3">
    <name type="scientific">Lithospermum erythrorhizon</name>
    <name type="common">Purple gromwell</name>
    <name type="synonym">Lithospermum officinale var. erythrorhizon</name>
    <dbReference type="NCBI Taxonomy" id="34254"/>
    <lineage>
        <taxon>Eukaryota</taxon>
        <taxon>Viridiplantae</taxon>
        <taxon>Streptophyta</taxon>
        <taxon>Embryophyta</taxon>
        <taxon>Tracheophyta</taxon>
        <taxon>Spermatophyta</taxon>
        <taxon>Magnoliopsida</taxon>
        <taxon>eudicotyledons</taxon>
        <taxon>Gunneridae</taxon>
        <taxon>Pentapetalae</taxon>
        <taxon>asterids</taxon>
        <taxon>lamiids</taxon>
        <taxon>Boraginales</taxon>
        <taxon>Boraginaceae</taxon>
        <taxon>Boraginoideae</taxon>
        <taxon>Lithospermeae</taxon>
        <taxon>Lithospermum</taxon>
    </lineage>
</organism>
<dbReference type="GO" id="GO:0003676">
    <property type="term" value="F:nucleic acid binding"/>
    <property type="evidence" value="ECO:0007669"/>
    <property type="project" value="InterPro"/>
</dbReference>
<evidence type="ECO:0000313" key="3">
    <source>
        <dbReference type="Proteomes" id="UP001454036"/>
    </source>
</evidence>
<dbReference type="InterPro" id="IPR012337">
    <property type="entry name" value="RNaseH-like_sf"/>
</dbReference>
<comment type="caution">
    <text evidence="2">The sequence shown here is derived from an EMBL/GenBank/DDBJ whole genome shotgun (WGS) entry which is preliminary data.</text>
</comment>
<dbReference type="Proteomes" id="UP001454036">
    <property type="component" value="Unassembled WGS sequence"/>
</dbReference>
<accession>A0AAV3S0Q6</accession>
<dbReference type="InterPro" id="IPR002156">
    <property type="entry name" value="RNaseH_domain"/>
</dbReference>
<dbReference type="AlphaFoldDB" id="A0AAV3S0Q6"/>
<reference evidence="2 3" key="1">
    <citation type="submission" date="2024-01" db="EMBL/GenBank/DDBJ databases">
        <title>The complete chloroplast genome sequence of Lithospermum erythrorhizon: insights into the phylogenetic relationship among Boraginaceae species and the maternal lineages of purple gromwells.</title>
        <authorList>
            <person name="Okada T."/>
            <person name="Watanabe K."/>
        </authorList>
    </citation>
    <scope>NUCLEOTIDE SEQUENCE [LARGE SCALE GENOMIC DNA]</scope>
</reference>
<dbReference type="InterPro" id="IPR036397">
    <property type="entry name" value="RNaseH_sf"/>
</dbReference>
<dbReference type="Pfam" id="PF13456">
    <property type="entry name" value="RVT_3"/>
    <property type="match status" value="1"/>
</dbReference>
<sequence>MPEWTRYVYGSGAGLLIYGLKGIEMEYALHFNFEAMNNEAEYEALVAGLELVRTMGVRRILVRGDSKLMMDQIRGDYGIKNESLMKYHGKATTVAKSFAHIFFEHIPRSENEEAD</sequence>
<gene>
    <name evidence="2" type="ORF">LIER_34587</name>
</gene>
<dbReference type="EMBL" id="BAABME010014576">
    <property type="protein sequence ID" value="GAA0187299.1"/>
    <property type="molecule type" value="Genomic_DNA"/>
</dbReference>
<keyword evidence="3" id="KW-1185">Reference proteome</keyword>
<evidence type="ECO:0000259" key="1">
    <source>
        <dbReference type="PROSITE" id="PS50879"/>
    </source>
</evidence>
<name>A0AAV3S0Q6_LITER</name>
<dbReference type="GO" id="GO:0004523">
    <property type="term" value="F:RNA-DNA hybrid ribonuclease activity"/>
    <property type="evidence" value="ECO:0007669"/>
    <property type="project" value="InterPro"/>
</dbReference>
<dbReference type="PROSITE" id="PS50879">
    <property type="entry name" value="RNASE_H_1"/>
    <property type="match status" value="1"/>
</dbReference>
<dbReference type="PANTHER" id="PTHR48475:SF1">
    <property type="entry name" value="RNASE H TYPE-1 DOMAIN-CONTAINING PROTEIN"/>
    <property type="match status" value="1"/>
</dbReference>
<protein>
    <recommendedName>
        <fullName evidence="1">RNase H type-1 domain-containing protein</fullName>
    </recommendedName>
</protein>
<evidence type="ECO:0000313" key="2">
    <source>
        <dbReference type="EMBL" id="GAA0187299.1"/>
    </source>
</evidence>